<proteinExistence type="inferred from homology"/>
<sequence length="321" mass="35674">MSFLNIFYHPAWVVSTVVLALVVRLQRRAHWDPKSCSVRLTGKTAVVTGANTGIGKFIALDFARRGARVILACRSEARGTAALNEIRQISGNPDVHLRLLDVSSMDSVREFAKRFLEEEKALHILVNNAAVSGLPREITKDGFEASYATNHLGPFLLTNLLLDLMKQSAPARIVTVSSTNHHRGQVDFSHFHGENLVHFMDNVYNNTKLHNIICTNELARRLSNTGVTANSVHPGVVKTEVMRHYSLWLRCIFNTVGFFFFKSPEEGAVSPIYCAVSEELEGVTGKYFDSDCSLVLPAPLARDAALAVKDFEFCERLTSKL</sequence>
<dbReference type="PANTHER" id="PTHR43157">
    <property type="entry name" value="PHOSPHATIDYLINOSITOL-GLYCAN BIOSYNTHESIS CLASS F PROTEIN-RELATED"/>
    <property type="match status" value="1"/>
</dbReference>
<dbReference type="PRINTS" id="PR00081">
    <property type="entry name" value="GDHRDH"/>
</dbReference>
<evidence type="ECO:0000256" key="2">
    <source>
        <dbReference type="ARBA" id="ARBA00023002"/>
    </source>
</evidence>
<dbReference type="InterPro" id="IPR036291">
    <property type="entry name" value="NAD(P)-bd_dom_sf"/>
</dbReference>
<dbReference type="KEGG" id="alim:106523562"/>
<dbReference type="AlphaFoldDB" id="A0A2I4BXL7"/>
<evidence type="ECO:0000313" key="4">
    <source>
        <dbReference type="RefSeq" id="XP_013872485.1"/>
    </source>
</evidence>
<evidence type="ECO:0000256" key="1">
    <source>
        <dbReference type="ARBA" id="ARBA00006484"/>
    </source>
</evidence>
<name>A0A2I4BXL7_AUSLI</name>
<evidence type="ECO:0000313" key="3">
    <source>
        <dbReference type="Proteomes" id="UP000192220"/>
    </source>
</evidence>
<dbReference type="Pfam" id="PF00106">
    <property type="entry name" value="adh_short"/>
    <property type="match status" value="1"/>
</dbReference>
<comment type="similarity">
    <text evidence="1">Belongs to the short-chain dehydrogenases/reductases (SDR) family.</text>
</comment>
<organism evidence="3 4">
    <name type="scientific">Austrofundulus limnaeus</name>
    <name type="common">Annual killifish</name>
    <dbReference type="NCBI Taxonomy" id="52670"/>
    <lineage>
        <taxon>Eukaryota</taxon>
        <taxon>Metazoa</taxon>
        <taxon>Chordata</taxon>
        <taxon>Craniata</taxon>
        <taxon>Vertebrata</taxon>
        <taxon>Euteleostomi</taxon>
        <taxon>Actinopterygii</taxon>
        <taxon>Neopterygii</taxon>
        <taxon>Teleostei</taxon>
        <taxon>Neoteleostei</taxon>
        <taxon>Acanthomorphata</taxon>
        <taxon>Ovalentaria</taxon>
        <taxon>Atherinomorphae</taxon>
        <taxon>Cyprinodontiformes</taxon>
        <taxon>Rivulidae</taxon>
        <taxon>Austrofundulus</taxon>
    </lineage>
</organism>
<protein>
    <submittedName>
        <fullName evidence="4">Retinol dehydrogenase 11</fullName>
    </submittedName>
</protein>
<dbReference type="PANTHER" id="PTHR43157:SF30">
    <property type="entry name" value="RETINOL DEHYDROGENASE 11-LIKE"/>
    <property type="match status" value="1"/>
</dbReference>
<keyword evidence="3" id="KW-1185">Reference proteome</keyword>
<dbReference type="RefSeq" id="XP_013872485.1">
    <property type="nucleotide sequence ID" value="XM_014017031.1"/>
</dbReference>
<gene>
    <name evidence="4" type="primary">zgc:64106</name>
</gene>
<dbReference type="STRING" id="52670.A0A2I4BXL7"/>
<keyword evidence="2" id="KW-0560">Oxidoreductase</keyword>
<dbReference type="Proteomes" id="UP000192220">
    <property type="component" value="Unplaced"/>
</dbReference>
<dbReference type="OrthoDB" id="191139at2759"/>
<accession>A0A2I4BXL7</accession>
<reference evidence="4" key="1">
    <citation type="submission" date="2025-08" db="UniProtKB">
        <authorList>
            <consortium name="RefSeq"/>
        </authorList>
    </citation>
    <scope>IDENTIFICATION</scope>
    <source>
        <strain evidence="4">Quisiro</strain>
        <tissue evidence="4">Liver</tissue>
    </source>
</reference>
<dbReference type="InterPro" id="IPR002347">
    <property type="entry name" value="SDR_fam"/>
</dbReference>
<dbReference type="GO" id="GO:0016491">
    <property type="term" value="F:oxidoreductase activity"/>
    <property type="evidence" value="ECO:0007669"/>
    <property type="project" value="UniProtKB-KW"/>
</dbReference>
<dbReference type="SUPFAM" id="SSF51735">
    <property type="entry name" value="NAD(P)-binding Rossmann-fold domains"/>
    <property type="match status" value="1"/>
</dbReference>
<dbReference type="Gene3D" id="3.40.50.720">
    <property type="entry name" value="NAD(P)-binding Rossmann-like Domain"/>
    <property type="match status" value="1"/>
</dbReference>
<dbReference type="InParanoid" id="A0A2I4BXL7"/>